<accession>A0A484H5Q2</accession>
<evidence type="ECO:0000313" key="1">
    <source>
        <dbReference type="EMBL" id="VBB69376.1"/>
    </source>
</evidence>
<proteinExistence type="predicted"/>
<dbReference type="AlphaFoldDB" id="A0A484H5Q2"/>
<organism evidence="1">
    <name type="scientific">invertebrate metagenome</name>
    <dbReference type="NCBI Taxonomy" id="1711999"/>
    <lineage>
        <taxon>unclassified sequences</taxon>
        <taxon>metagenomes</taxon>
        <taxon>organismal metagenomes</taxon>
    </lineage>
</organism>
<name>A0A484H5Q2_9ZZZZ</name>
<sequence length="39" mass="4121">MSQQKAALKKGLALEAHCKASAGDHLLTTNSERGHCSVQ</sequence>
<dbReference type="EMBL" id="LR026963">
    <property type="protein sequence ID" value="VBB69376.1"/>
    <property type="molecule type" value="Genomic_DNA"/>
</dbReference>
<gene>
    <name evidence="1" type="ORF">RIEGSTA812A_PEG_849</name>
</gene>
<protein>
    <submittedName>
        <fullName evidence="1">Uncharacterized protein</fullName>
    </submittedName>
</protein>
<reference evidence="1" key="1">
    <citation type="submission" date="2018-10" db="EMBL/GenBank/DDBJ databases">
        <authorList>
            <person name="Gruber-Vodicka H."/>
            <person name="Jaeckle O."/>
        </authorList>
    </citation>
    <scope>NUCLEOTIDE SEQUENCE</scope>
</reference>